<dbReference type="PANTHER" id="PTHR30053">
    <property type="entry name" value="ELONGATION FACTOR P"/>
    <property type="match status" value="1"/>
</dbReference>
<dbReference type="PROSITE" id="PS01275">
    <property type="entry name" value="EFP"/>
    <property type="match status" value="1"/>
</dbReference>
<dbReference type="Proteomes" id="UP000078431">
    <property type="component" value="Unassembled WGS sequence"/>
</dbReference>
<gene>
    <name evidence="3" type="ORF">M993_04274</name>
</gene>
<comment type="caution">
    <text evidence="3">The sequence shown here is derived from an EMBL/GenBank/DDBJ whole genome shotgun (WGS) entry which is preliminary data.</text>
</comment>
<dbReference type="Pfam" id="PF09285">
    <property type="entry name" value="Elong-fact-P_C"/>
    <property type="match status" value="1"/>
</dbReference>
<dbReference type="PANTHER" id="PTHR30053:SF14">
    <property type="entry name" value="TRANSLATION ELONGATION FACTOR KOW-LIKE DOMAIN-CONTAINING PROTEIN"/>
    <property type="match status" value="1"/>
</dbReference>
<sequence length="79" mass="8571">MPGIQVLTMDGQVLALELPQTVDMEIVETSPSIKGGSASARTKPAVMSTGLTIQVPEYLSSGEKIRIHIEERRFMGRAD</sequence>
<evidence type="ECO:0000256" key="1">
    <source>
        <dbReference type="ARBA" id="ARBA00009479"/>
    </source>
</evidence>
<name>A0AA91IMT2_9GAMM</name>
<dbReference type="SMART" id="SM00841">
    <property type="entry name" value="Elong-fact-P_C"/>
    <property type="match status" value="1"/>
</dbReference>
<dbReference type="SUPFAM" id="SSF50249">
    <property type="entry name" value="Nucleic acid-binding proteins"/>
    <property type="match status" value="1"/>
</dbReference>
<evidence type="ECO:0000313" key="4">
    <source>
        <dbReference type="Proteomes" id="UP000078431"/>
    </source>
</evidence>
<reference evidence="3 4" key="1">
    <citation type="submission" date="2016-04" db="EMBL/GenBank/DDBJ databases">
        <title>ATOL: Assembling a taxonomically balanced genome-scale reconstruction of the evolutionary history of the Enterobacteriaceae.</title>
        <authorList>
            <person name="Plunkett G.III."/>
            <person name="Neeno-Eckwall E.C."/>
            <person name="Glasner J.D."/>
            <person name="Perna N.T."/>
        </authorList>
    </citation>
    <scope>NUCLEOTIDE SEQUENCE [LARGE SCALE GENOMIC DNA]</scope>
    <source>
        <strain evidence="3 4">ATCC 12841</strain>
    </source>
</reference>
<evidence type="ECO:0000313" key="3">
    <source>
        <dbReference type="EMBL" id="OAT57070.1"/>
    </source>
</evidence>
<organism evidence="3 4">
    <name type="scientific">Obesumbacterium proteus ATCC 12841</name>
    <dbReference type="NCBI Taxonomy" id="1354268"/>
    <lineage>
        <taxon>Bacteria</taxon>
        <taxon>Pseudomonadati</taxon>
        <taxon>Pseudomonadota</taxon>
        <taxon>Gammaproteobacteria</taxon>
        <taxon>Enterobacterales</taxon>
        <taxon>Hafniaceae</taxon>
        <taxon>Obesumbacterium</taxon>
    </lineage>
</organism>
<comment type="similarity">
    <text evidence="1">Belongs to the elongation factor P family.</text>
</comment>
<protein>
    <submittedName>
        <fullName evidence="3">Translation elongation factor P family protein</fullName>
    </submittedName>
</protein>
<dbReference type="CDD" id="cd05794">
    <property type="entry name" value="S1_EF-P_repeat_2"/>
    <property type="match status" value="1"/>
</dbReference>
<dbReference type="InterPro" id="IPR020599">
    <property type="entry name" value="Transl_elong_fac_P/YeiP"/>
</dbReference>
<dbReference type="GO" id="GO:0003746">
    <property type="term" value="F:translation elongation factor activity"/>
    <property type="evidence" value="ECO:0007669"/>
    <property type="project" value="UniProtKB-KW"/>
</dbReference>
<dbReference type="InterPro" id="IPR015365">
    <property type="entry name" value="Elong-fact-P_C"/>
</dbReference>
<dbReference type="Gene3D" id="2.40.50.140">
    <property type="entry name" value="Nucleic acid-binding proteins"/>
    <property type="match status" value="1"/>
</dbReference>
<dbReference type="AlphaFoldDB" id="A0AA91IMT2"/>
<evidence type="ECO:0000259" key="2">
    <source>
        <dbReference type="SMART" id="SM00841"/>
    </source>
</evidence>
<keyword evidence="3" id="KW-0648">Protein biosynthesis</keyword>
<dbReference type="EMBL" id="LXEX01000061">
    <property type="protein sequence ID" value="OAT57070.1"/>
    <property type="molecule type" value="Genomic_DNA"/>
</dbReference>
<dbReference type="FunFam" id="2.40.50.140:FF:000004">
    <property type="entry name" value="Elongation factor P"/>
    <property type="match status" value="1"/>
</dbReference>
<proteinExistence type="inferred from homology"/>
<accession>A0AA91IMT2</accession>
<dbReference type="GO" id="GO:0043043">
    <property type="term" value="P:peptide biosynthetic process"/>
    <property type="evidence" value="ECO:0007669"/>
    <property type="project" value="InterPro"/>
</dbReference>
<feature type="domain" description="Elongation factor P C-terminal" evidence="2">
    <location>
        <begin position="22"/>
        <end position="77"/>
    </location>
</feature>
<dbReference type="InterPro" id="IPR013852">
    <property type="entry name" value="Transl_elong_P/YeiP_CS"/>
</dbReference>
<keyword evidence="4" id="KW-1185">Reference proteome</keyword>
<dbReference type="GO" id="GO:0005829">
    <property type="term" value="C:cytosol"/>
    <property type="evidence" value="ECO:0007669"/>
    <property type="project" value="UniProtKB-ARBA"/>
</dbReference>
<dbReference type="InterPro" id="IPR012340">
    <property type="entry name" value="NA-bd_OB-fold"/>
</dbReference>
<keyword evidence="3" id="KW-0251">Elongation factor</keyword>